<dbReference type="Gene3D" id="1.10.3380.30">
    <property type="match status" value="1"/>
</dbReference>
<dbReference type="PANTHER" id="PTHR12131">
    <property type="entry name" value="ATP-DEPENDENT RNA AND DNA HELICASE"/>
    <property type="match status" value="1"/>
</dbReference>
<keyword evidence="4" id="KW-0378">Hydrolase</keyword>
<sequence>MAASAALTAPAAAPVQHAAAAGWLRSAGGGSAPRRDAAAAAGKRRPSNPGRSSAGGGGRGRFASKGDSTRDRAALKELSTAVSGPEGSSRRGGGAGGAGGFGAARGGRRGRRGDDRALEAADLEGEADWDEELLADLSDSEVAELIGEEAGGDSAAVLAAFPPEVQAAAGQVLGQFSFSLDPFQVQAVGHLLGGKSVVVCAPTGAGKTAIAEAAALHFLAGGKRVIYTTPLKALSNQKLGEMRQRFGHEGAGLQTGDASLNVDAPVVVMTTEILRNQLYRVDEEEGKRSRDKLQDVGLVVLDEVHYLGDPSRGSVWEEVIINLPPHIQLLCMSATVRNPDDLGGWISQVHGECETIRTSFRPVPLTWHFCHSGTPAGGGAPPPARLLPLLENGGRRINPALLPPAKRYSGDDNSKTEWGRWDGLKKANMRLRTVEELVGSVVDDDWHNQPRWKRIPSLEAGAWPRWKRIPSLEAVALALHERAMLPAIWFIFSRRECDLAARHLDMHVVSLTSAEERQIIQAELDVLAAEQPEAVKGPFVGALLRGVASHHAGCLPAWKALVERLFQRGLLKLVFATETLAAGINMPARTTLIAALSRRRDGGIGALHHNELLQMAGRAGRRGYDTVGNCVIMQSKWEDADVAWDIIRRGPEPLRSQFTTGYSMVLNLLYTRSLEEARAFLDRSFSRYMGGMGAQRRLKEIEQLEAKAAGILDEVARRAGLSEQAEDLWARYQKLLGRLKEEKRAAKLLRAQLAEERAASAELALERLSLPRLVGLDLSASNLGDRDYRLPALLLCDLERGATGVWVVEPGPDYLCLGADNKLYQVGARHISAIAEGPHPIADDPEACGEALRFAQSLRSRSWVELSGDVGMAEGSVVTALIASKLLLPAELAPIVPSAAGLAALEQQRQRVRSVKAQVNEIKADRAFMRAARAFNKQATKAAALLERAQMLRAEVEQQEDSSWRAFEELLGVLREAGALEDSPQALPAAALAAAQQRQQQQQQQPEQQQQQEEQQQQAEQEQEQHADSTGGESSSSDCGGSGGTWLGFTPLGQVAREINCANELWMALVLTHEAVQGLEAPQLAAVLCSVIASESVSRPTVWTAYPASERVAATVLALEETRLALSALQIRHSVQSPIAVDLRLAGLVEAWASGCSWEEVMQDCSLDDGDVARLLTRTADMARQVAYCDTLLPPLRRAARQAMAAMDRKPISDLPHLHLDDKQQASGSLRLTTNHGNCAYSVRITDAAVKDGDALKGLRLGMKLDDGSLEALYEPANGHHLFRVQRTVQVRDKDIAVKITDIAREERATYINCTMSVDDNNSAKVIYKCNPGSKLDHKNAILGWVYRKDDIELEPRFNLATESLSAGVTWKVDDDNKLRAVFDMGSNEGALTWTNSGSLGGGGDTKVTARMKLDKDSMQQMPTLLSAVRRSSSETLLQPNMAVLRTGAAAAAALVLLVLALPLHASGDEGSGAPAPDTFYTAGLSAPNIAGSEVQMSSLAGKVTLVVNVASYCGYTDANYRGLQEVWDKYHEYGLEVLAFPCNQFGAQEPGSAEDIQAFLKEKYTPQFTLMSKVEMNGGGQHPVFAWLKSRAPATPGKQQGADIAWNFEKFLVSKSGAVVKRFGSDFTLHEVEKAVYDELVRTEERSEL</sequence>
<dbReference type="GO" id="GO:0016787">
    <property type="term" value="F:hydrolase activity"/>
    <property type="evidence" value="ECO:0007669"/>
    <property type="project" value="UniProtKB-KW"/>
</dbReference>
<dbReference type="GO" id="GO:0006979">
    <property type="term" value="P:response to oxidative stress"/>
    <property type="evidence" value="ECO:0007669"/>
    <property type="project" value="InterPro"/>
</dbReference>
<evidence type="ECO:0000313" key="14">
    <source>
        <dbReference type="Proteomes" id="UP000239649"/>
    </source>
</evidence>
<feature type="compositionally biased region" description="Low complexity" evidence="10">
    <location>
        <begin position="1029"/>
        <end position="1039"/>
    </location>
</feature>
<dbReference type="GO" id="GO:0070478">
    <property type="term" value="P:nuclear-transcribed mRNA catabolic process, 3'-5' exonucleolytic nonsense-mediated decay"/>
    <property type="evidence" value="ECO:0007669"/>
    <property type="project" value="TreeGrafter"/>
</dbReference>
<dbReference type="PROSITE" id="PS00763">
    <property type="entry name" value="GLUTATHIONE_PEROXID_2"/>
    <property type="match status" value="1"/>
</dbReference>
<evidence type="ECO:0000259" key="11">
    <source>
        <dbReference type="PROSITE" id="PS51192"/>
    </source>
</evidence>
<evidence type="ECO:0000256" key="5">
    <source>
        <dbReference type="ARBA" id="ARBA00022806"/>
    </source>
</evidence>
<protein>
    <recommendedName>
        <fullName evidence="8">Glutathione peroxidase</fullName>
    </recommendedName>
</protein>
<evidence type="ECO:0000256" key="8">
    <source>
        <dbReference type="RuleBase" id="RU000499"/>
    </source>
</evidence>
<keyword evidence="7 8" id="KW-0560">Oxidoreductase</keyword>
<evidence type="ECO:0000256" key="9">
    <source>
        <dbReference type="SAM" id="Coils"/>
    </source>
</evidence>
<proteinExistence type="inferred from homology"/>
<evidence type="ECO:0000256" key="3">
    <source>
        <dbReference type="ARBA" id="ARBA00022741"/>
    </source>
</evidence>
<feature type="coiled-coil region" evidence="9">
    <location>
        <begin position="902"/>
        <end position="962"/>
    </location>
</feature>
<feature type="compositionally biased region" description="Gly residues" evidence="10">
    <location>
        <begin position="90"/>
        <end position="105"/>
    </location>
</feature>
<dbReference type="Proteomes" id="UP000239649">
    <property type="component" value="Unassembled WGS sequence"/>
</dbReference>
<dbReference type="InterPro" id="IPR003593">
    <property type="entry name" value="AAA+_ATPase"/>
</dbReference>
<comment type="similarity">
    <text evidence="1 8">Belongs to the glutathione peroxidase family.</text>
</comment>
<dbReference type="InterPro" id="IPR050699">
    <property type="entry name" value="RNA-DNA_Helicase"/>
</dbReference>
<dbReference type="GO" id="GO:0055087">
    <property type="term" value="C:Ski complex"/>
    <property type="evidence" value="ECO:0007669"/>
    <property type="project" value="TreeGrafter"/>
</dbReference>
<dbReference type="STRING" id="554055.A0A2P6VEN0"/>
<feature type="compositionally biased region" description="Low complexity" evidence="10">
    <location>
        <begin position="990"/>
        <end position="1020"/>
    </location>
</feature>
<dbReference type="InterPro" id="IPR014001">
    <property type="entry name" value="Helicase_ATP-bd"/>
</dbReference>
<dbReference type="InterPro" id="IPR000889">
    <property type="entry name" value="Glutathione_peroxidase"/>
</dbReference>
<dbReference type="SMART" id="SM01142">
    <property type="entry name" value="DSHCT"/>
    <property type="match status" value="1"/>
</dbReference>
<gene>
    <name evidence="13" type="ORF">C2E20_4252</name>
</gene>
<dbReference type="SMART" id="SM00487">
    <property type="entry name" value="DEXDc"/>
    <property type="match status" value="1"/>
</dbReference>
<keyword evidence="14" id="KW-1185">Reference proteome</keyword>
<evidence type="ECO:0000256" key="10">
    <source>
        <dbReference type="SAM" id="MobiDB-lite"/>
    </source>
</evidence>
<keyword evidence="9" id="KW-0175">Coiled coil</keyword>
<dbReference type="Pfam" id="PF00270">
    <property type="entry name" value="DEAD"/>
    <property type="match status" value="1"/>
</dbReference>
<organism evidence="13 14">
    <name type="scientific">Micractinium conductrix</name>
    <dbReference type="NCBI Taxonomy" id="554055"/>
    <lineage>
        <taxon>Eukaryota</taxon>
        <taxon>Viridiplantae</taxon>
        <taxon>Chlorophyta</taxon>
        <taxon>core chlorophytes</taxon>
        <taxon>Trebouxiophyceae</taxon>
        <taxon>Chlorellales</taxon>
        <taxon>Chlorellaceae</taxon>
        <taxon>Chlorella clade</taxon>
        <taxon>Micractinium</taxon>
    </lineage>
</organism>
<dbReference type="InterPro" id="IPR001650">
    <property type="entry name" value="Helicase_C-like"/>
</dbReference>
<keyword evidence="3" id="KW-0547">Nucleotide-binding</keyword>
<dbReference type="SUPFAM" id="SSF52540">
    <property type="entry name" value="P-loop containing nucleoside triphosphate hydrolases"/>
    <property type="match status" value="1"/>
</dbReference>
<dbReference type="SMART" id="SM00382">
    <property type="entry name" value="AAA"/>
    <property type="match status" value="1"/>
</dbReference>
<feature type="domain" description="Helicase C-terminal" evidence="12">
    <location>
        <begin position="471"/>
        <end position="669"/>
    </location>
</feature>
<feature type="domain" description="Helicase ATP-binding" evidence="11">
    <location>
        <begin position="188"/>
        <end position="354"/>
    </location>
</feature>
<accession>A0A2P6VEN0</accession>
<evidence type="ECO:0000313" key="13">
    <source>
        <dbReference type="EMBL" id="PSC72531.1"/>
    </source>
</evidence>
<keyword evidence="5 13" id="KW-0347">Helicase</keyword>
<feature type="region of interest" description="Disordered" evidence="10">
    <location>
        <begin position="25"/>
        <end position="114"/>
    </location>
</feature>
<dbReference type="PROSITE" id="PS51194">
    <property type="entry name" value="HELICASE_CTER"/>
    <property type="match status" value="1"/>
</dbReference>
<dbReference type="InterPro" id="IPR012961">
    <property type="entry name" value="Ski2/MTR4_C"/>
</dbReference>
<dbReference type="SMART" id="SM00490">
    <property type="entry name" value="HELICc"/>
    <property type="match status" value="1"/>
</dbReference>
<dbReference type="InterPro" id="IPR011545">
    <property type="entry name" value="DEAD/DEAH_box_helicase_dom"/>
</dbReference>
<name>A0A2P6VEN0_9CHLO</name>
<feature type="region of interest" description="Disordered" evidence="10">
    <location>
        <begin position="990"/>
        <end position="1042"/>
    </location>
</feature>
<dbReference type="PRINTS" id="PR01011">
    <property type="entry name" value="GLUTPROXDASE"/>
</dbReference>
<dbReference type="InterPro" id="IPR029760">
    <property type="entry name" value="GPX_CS"/>
</dbReference>
<keyword evidence="2 8" id="KW-0575">Peroxidase</keyword>
<dbReference type="Gene3D" id="3.40.50.300">
    <property type="entry name" value="P-loop containing nucleotide triphosphate hydrolases"/>
    <property type="match status" value="2"/>
</dbReference>
<evidence type="ECO:0000256" key="7">
    <source>
        <dbReference type="ARBA" id="ARBA00023002"/>
    </source>
</evidence>
<dbReference type="EMBL" id="LHPF02000010">
    <property type="protein sequence ID" value="PSC72531.1"/>
    <property type="molecule type" value="Genomic_DNA"/>
</dbReference>
<evidence type="ECO:0000259" key="12">
    <source>
        <dbReference type="PROSITE" id="PS51194"/>
    </source>
</evidence>
<evidence type="ECO:0000256" key="6">
    <source>
        <dbReference type="ARBA" id="ARBA00022840"/>
    </source>
</evidence>
<dbReference type="PROSITE" id="PS51355">
    <property type="entry name" value="GLUTATHIONE_PEROXID_3"/>
    <property type="match status" value="1"/>
</dbReference>
<evidence type="ECO:0000256" key="1">
    <source>
        <dbReference type="ARBA" id="ARBA00006926"/>
    </source>
</evidence>
<dbReference type="Gene3D" id="3.40.30.10">
    <property type="entry name" value="Glutaredoxin"/>
    <property type="match status" value="1"/>
</dbReference>
<dbReference type="SUPFAM" id="SSF52833">
    <property type="entry name" value="Thioredoxin-like"/>
    <property type="match status" value="1"/>
</dbReference>
<dbReference type="CDD" id="cd00340">
    <property type="entry name" value="GSH_Peroxidase"/>
    <property type="match status" value="1"/>
</dbReference>
<dbReference type="GO" id="GO:0003676">
    <property type="term" value="F:nucleic acid binding"/>
    <property type="evidence" value="ECO:0007669"/>
    <property type="project" value="InterPro"/>
</dbReference>
<evidence type="ECO:0000256" key="4">
    <source>
        <dbReference type="ARBA" id="ARBA00022801"/>
    </source>
</evidence>
<dbReference type="OrthoDB" id="64767at2759"/>
<feature type="coiled-coil region" evidence="9">
    <location>
        <begin position="694"/>
        <end position="759"/>
    </location>
</feature>
<reference evidence="13 14" key="1">
    <citation type="journal article" date="2018" name="Plant J.">
        <title>Genome sequences of Chlorella sorokiniana UTEX 1602 and Micractinium conductrix SAG 241.80: implications to maltose excretion by a green alga.</title>
        <authorList>
            <person name="Arriola M.B."/>
            <person name="Velmurugan N."/>
            <person name="Zhang Y."/>
            <person name="Plunkett M.H."/>
            <person name="Hondzo H."/>
            <person name="Barney B.M."/>
        </authorList>
    </citation>
    <scope>NUCLEOTIDE SEQUENCE [LARGE SCALE GENOMIC DNA]</scope>
    <source>
        <strain evidence="13 14">SAG 241.80</strain>
    </source>
</reference>
<dbReference type="Pfam" id="PF08148">
    <property type="entry name" value="DSHCT"/>
    <property type="match status" value="1"/>
</dbReference>
<dbReference type="GO" id="GO:0004601">
    <property type="term" value="F:peroxidase activity"/>
    <property type="evidence" value="ECO:0007669"/>
    <property type="project" value="UniProtKB-KW"/>
</dbReference>
<evidence type="ECO:0000256" key="2">
    <source>
        <dbReference type="ARBA" id="ARBA00022559"/>
    </source>
</evidence>
<dbReference type="InterPro" id="IPR036249">
    <property type="entry name" value="Thioredoxin-like_sf"/>
</dbReference>
<dbReference type="InterPro" id="IPR027417">
    <property type="entry name" value="P-loop_NTPase"/>
</dbReference>
<dbReference type="GO" id="GO:0005524">
    <property type="term" value="F:ATP binding"/>
    <property type="evidence" value="ECO:0007669"/>
    <property type="project" value="UniProtKB-KW"/>
</dbReference>
<dbReference type="CDD" id="cd18795">
    <property type="entry name" value="SF2_C_Ski2"/>
    <property type="match status" value="1"/>
</dbReference>
<dbReference type="PANTHER" id="PTHR12131:SF1">
    <property type="entry name" value="ATP-DEPENDENT RNA HELICASE SUPV3L1, MITOCHONDRIAL-RELATED"/>
    <property type="match status" value="1"/>
</dbReference>
<dbReference type="Pfam" id="PF00255">
    <property type="entry name" value="GSHPx"/>
    <property type="match status" value="1"/>
</dbReference>
<comment type="caution">
    <text evidence="13">The sequence shown here is derived from an EMBL/GenBank/DDBJ whole genome shotgun (WGS) entry which is preliminary data.</text>
</comment>
<dbReference type="GO" id="GO:0004386">
    <property type="term" value="F:helicase activity"/>
    <property type="evidence" value="ECO:0007669"/>
    <property type="project" value="UniProtKB-KW"/>
</dbReference>
<dbReference type="PROSITE" id="PS51192">
    <property type="entry name" value="HELICASE_ATP_BIND_1"/>
    <property type="match status" value="1"/>
</dbReference>
<keyword evidence="6" id="KW-0067">ATP-binding</keyword>